<comment type="caution">
    <text evidence="2">The sequence shown here is derived from an EMBL/GenBank/DDBJ whole genome shotgun (WGS) entry which is preliminary data.</text>
</comment>
<dbReference type="Pfam" id="PF12867">
    <property type="entry name" value="DinB_2"/>
    <property type="match status" value="1"/>
</dbReference>
<accession>A0A402ARK6</accession>
<dbReference type="EMBL" id="BIFS01000001">
    <property type="protein sequence ID" value="GCE21728.1"/>
    <property type="molecule type" value="Genomic_DNA"/>
</dbReference>
<evidence type="ECO:0000313" key="3">
    <source>
        <dbReference type="Proteomes" id="UP000287188"/>
    </source>
</evidence>
<dbReference type="RefSeq" id="WP_161977694.1">
    <property type="nucleotide sequence ID" value="NZ_BIFS01000001.1"/>
</dbReference>
<gene>
    <name evidence="2" type="ORF">KDK_55280</name>
</gene>
<dbReference type="AlphaFoldDB" id="A0A402ARK6"/>
<dbReference type="Gene3D" id="1.20.120.450">
    <property type="entry name" value="dinb family like domain"/>
    <property type="match status" value="1"/>
</dbReference>
<name>A0A402ARK6_9CHLR</name>
<proteinExistence type="predicted"/>
<dbReference type="Proteomes" id="UP000287188">
    <property type="component" value="Unassembled WGS sequence"/>
</dbReference>
<dbReference type="SUPFAM" id="SSF109854">
    <property type="entry name" value="DinB/YfiT-like putative metalloenzymes"/>
    <property type="match status" value="1"/>
</dbReference>
<evidence type="ECO:0000259" key="1">
    <source>
        <dbReference type="Pfam" id="PF12867"/>
    </source>
</evidence>
<evidence type="ECO:0000313" key="2">
    <source>
        <dbReference type="EMBL" id="GCE21728.1"/>
    </source>
</evidence>
<organism evidence="2 3">
    <name type="scientific">Dictyobacter kobayashii</name>
    <dbReference type="NCBI Taxonomy" id="2014872"/>
    <lineage>
        <taxon>Bacteria</taxon>
        <taxon>Bacillati</taxon>
        <taxon>Chloroflexota</taxon>
        <taxon>Ktedonobacteria</taxon>
        <taxon>Ktedonobacterales</taxon>
        <taxon>Dictyobacteraceae</taxon>
        <taxon>Dictyobacter</taxon>
    </lineage>
</organism>
<feature type="domain" description="DinB-like" evidence="1">
    <location>
        <begin position="16"/>
        <end position="112"/>
    </location>
</feature>
<sequence length="139" mass="15283">MKEQMLLDFELAHNRLLSAAQDAATRGVVLPDGWRAWEIVAHIGAWEVEASHRIPALLAGAGNKDYDTTDFNAKALAQAEGQTFEQLEGALRQAHQRLLSLLDALDARHFNVGGLVHDWVINSMNHNLEHAQALEEAGA</sequence>
<protein>
    <recommendedName>
        <fullName evidence="1">DinB-like domain-containing protein</fullName>
    </recommendedName>
</protein>
<keyword evidence="3" id="KW-1185">Reference proteome</keyword>
<reference evidence="3" key="1">
    <citation type="submission" date="2018-12" db="EMBL/GenBank/DDBJ databases">
        <title>Tengunoibacter tsumagoiensis gen. nov., sp. nov., Dictyobacter kobayashii sp. nov., D. alpinus sp. nov., and D. joshuensis sp. nov. and description of Dictyobacteraceae fam. nov. within the order Ktedonobacterales isolated from Tengu-no-mugimeshi.</title>
        <authorList>
            <person name="Wang C.M."/>
            <person name="Zheng Y."/>
            <person name="Sakai Y."/>
            <person name="Toyoda A."/>
            <person name="Minakuchi Y."/>
            <person name="Abe K."/>
            <person name="Yokota A."/>
            <person name="Yabe S."/>
        </authorList>
    </citation>
    <scope>NUCLEOTIDE SEQUENCE [LARGE SCALE GENOMIC DNA]</scope>
    <source>
        <strain evidence="3">Uno11</strain>
    </source>
</reference>
<dbReference type="InterPro" id="IPR024775">
    <property type="entry name" value="DinB-like"/>
</dbReference>
<dbReference type="InterPro" id="IPR034660">
    <property type="entry name" value="DinB/YfiT-like"/>
</dbReference>